<sequence>MIFPRRYARLVFPVLMSVYMVSVMTGVITWVNTGIDGDFLARWGHAFCIAWPIAFLLILVGAPRLQQLAGHLLRH</sequence>
<evidence type="ECO:0000313" key="3">
    <source>
        <dbReference type="Proteomes" id="UP000240243"/>
    </source>
</evidence>
<reference evidence="2 3" key="1">
    <citation type="submission" date="2018-03" db="EMBL/GenBank/DDBJ databases">
        <title>The draft genome of Zobellella sp. 59N8.</title>
        <authorList>
            <person name="Liu L."/>
            <person name="Li L."/>
            <person name="Zhang X."/>
            <person name="Liang L."/>
            <person name="Wang T."/>
        </authorList>
    </citation>
    <scope>NUCLEOTIDE SEQUENCE [LARGE SCALE GENOMIC DNA]</scope>
    <source>
        <strain evidence="2 3">59N8</strain>
    </source>
</reference>
<keyword evidence="3" id="KW-1185">Reference proteome</keyword>
<organism evidence="2 3">
    <name type="scientific">Zobellella endophytica</name>
    <dbReference type="NCBI Taxonomy" id="2116700"/>
    <lineage>
        <taxon>Bacteria</taxon>
        <taxon>Pseudomonadati</taxon>
        <taxon>Pseudomonadota</taxon>
        <taxon>Gammaproteobacteria</taxon>
        <taxon>Aeromonadales</taxon>
        <taxon>Aeromonadaceae</taxon>
        <taxon>Zobellella</taxon>
    </lineage>
</organism>
<evidence type="ECO:0000313" key="2">
    <source>
        <dbReference type="EMBL" id="PSJ46165.1"/>
    </source>
</evidence>
<protein>
    <submittedName>
        <fullName evidence="2">DUF2798 domain-containing protein</fullName>
    </submittedName>
</protein>
<dbReference type="RefSeq" id="WP_106728783.1">
    <property type="nucleotide sequence ID" value="NZ_PXYG01000002.1"/>
</dbReference>
<accession>A0A2P7R7G2</accession>
<dbReference type="Pfam" id="PF11391">
    <property type="entry name" value="DUF2798"/>
    <property type="match status" value="1"/>
</dbReference>
<comment type="caution">
    <text evidence="2">The sequence shown here is derived from an EMBL/GenBank/DDBJ whole genome shotgun (WGS) entry which is preliminary data.</text>
</comment>
<feature type="transmembrane region" description="Helical" evidence="1">
    <location>
        <begin position="43"/>
        <end position="65"/>
    </location>
</feature>
<keyword evidence="1" id="KW-1133">Transmembrane helix</keyword>
<evidence type="ECO:0000256" key="1">
    <source>
        <dbReference type="SAM" id="Phobius"/>
    </source>
</evidence>
<name>A0A2P7R7G2_9GAMM</name>
<dbReference type="EMBL" id="PXYG01000002">
    <property type="protein sequence ID" value="PSJ46165.1"/>
    <property type="molecule type" value="Genomic_DNA"/>
</dbReference>
<dbReference type="Proteomes" id="UP000240243">
    <property type="component" value="Unassembled WGS sequence"/>
</dbReference>
<proteinExistence type="predicted"/>
<keyword evidence="1" id="KW-0472">Membrane</keyword>
<dbReference type="InterPro" id="IPR021529">
    <property type="entry name" value="DUF2798"/>
</dbReference>
<dbReference type="OrthoDB" id="8481133at2"/>
<keyword evidence="1" id="KW-0812">Transmembrane</keyword>
<feature type="transmembrane region" description="Helical" evidence="1">
    <location>
        <begin position="7"/>
        <end position="31"/>
    </location>
</feature>
<gene>
    <name evidence="2" type="ORF">C7H85_05840</name>
</gene>
<dbReference type="AlphaFoldDB" id="A0A2P7R7G2"/>